<feature type="signal peptide" evidence="2">
    <location>
        <begin position="1"/>
        <end position="20"/>
    </location>
</feature>
<evidence type="ECO:0000256" key="1">
    <source>
        <dbReference type="SAM" id="MobiDB-lite"/>
    </source>
</evidence>
<evidence type="ECO:0000256" key="2">
    <source>
        <dbReference type="SAM" id="SignalP"/>
    </source>
</evidence>
<dbReference type="AlphaFoldDB" id="A0A2A4IB98"/>
<gene>
    <name evidence="3" type="ORF">COA07_05800</name>
</gene>
<evidence type="ECO:0008006" key="5">
    <source>
        <dbReference type="Google" id="ProtNLM"/>
    </source>
</evidence>
<feature type="compositionally biased region" description="Basic and acidic residues" evidence="1">
    <location>
        <begin position="178"/>
        <end position="190"/>
    </location>
</feature>
<accession>A0A2A4IB98</accession>
<protein>
    <recommendedName>
        <fullName evidence="5">Peptidase</fullName>
    </recommendedName>
</protein>
<dbReference type="RefSeq" id="WP_066708540.1">
    <property type="nucleotide sequence ID" value="NZ_JBHIWA010000001.1"/>
</dbReference>
<keyword evidence="4" id="KW-1185">Reference proteome</keyword>
<evidence type="ECO:0000313" key="4">
    <source>
        <dbReference type="Proteomes" id="UP000218323"/>
    </source>
</evidence>
<feature type="chain" id="PRO_5012381690" description="Peptidase" evidence="2">
    <location>
        <begin position="21"/>
        <end position="190"/>
    </location>
</feature>
<reference evidence="3 4" key="1">
    <citation type="submission" date="2017-09" db="EMBL/GenBank/DDBJ databases">
        <title>Sphingomonas adhaesiva DSM 7418, whole genome shotgun sequence.</title>
        <authorList>
            <person name="Feng G."/>
            <person name="Zhu H."/>
        </authorList>
    </citation>
    <scope>NUCLEOTIDE SEQUENCE [LARGE SCALE GENOMIC DNA]</scope>
    <source>
        <strain evidence="3 4">DSM 7418</strain>
    </source>
</reference>
<sequence length="190" mass="22639">MFLTRWACAALLGCGMLATAGCTDGYGYSGVSVGYGNGGYYGDPYYADGGWGGGFAPSYYGWYGDYYYPGTGGFVYDRYRRPVRWNADQQRYWQGRRGAWGNRQVRSNWQDFRRDVRRERQDYREDVRSGREAYRAGTIDRGQFRDMRRDARREYRQDVRRDYRDLRRDNRAQGYRTPRPDRAFRPRRDR</sequence>
<organism evidence="3 4">
    <name type="scientific">Sphingomonas adhaesiva</name>
    <dbReference type="NCBI Taxonomy" id="28212"/>
    <lineage>
        <taxon>Bacteria</taxon>
        <taxon>Pseudomonadati</taxon>
        <taxon>Pseudomonadota</taxon>
        <taxon>Alphaproteobacteria</taxon>
        <taxon>Sphingomonadales</taxon>
        <taxon>Sphingomonadaceae</taxon>
        <taxon>Sphingomonas</taxon>
    </lineage>
</organism>
<dbReference type="PROSITE" id="PS51257">
    <property type="entry name" value="PROKAR_LIPOPROTEIN"/>
    <property type="match status" value="1"/>
</dbReference>
<dbReference type="Proteomes" id="UP000218323">
    <property type="component" value="Unassembled WGS sequence"/>
</dbReference>
<feature type="region of interest" description="Disordered" evidence="1">
    <location>
        <begin position="163"/>
        <end position="190"/>
    </location>
</feature>
<proteinExistence type="predicted"/>
<dbReference type="EMBL" id="NWVC01000002">
    <property type="protein sequence ID" value="PCG15062.1"/>
    <property type="molecule type" value="Genomic_DNA"/>
</dbReference>
<keyword evidence="2" id="KW-0732">Signal</keyword>
<evidence type="ECO:0000313" key="3">
    <source>
        <dbReference type="EMBL" id="PCG15062.1"/>
    </source>
</evidence>
<comment type="caution">
    <text evidence="3">The sequence shown here is derived from an EMBL/GenBank/DDBJ whole genome shotgun (WGS) entry which is preliminary data.</text>
</comment>
<name>A0A2A4IB98_9SPHN</name>